<protein>
    <submittedName>
        <fullName evidence="7">ZIP Zinc transporter</fullName>
    </submittedName>
</protein>
<feature type="transmembrane region" description="Helical" evidence="6">
    <location>
        <begin position="527"/>
        <end position="545"/>
    </location>
</feature>
<gene>
    <name evidence="7" type="ORF">LshimejAT787_1201110</name>
</gene>
<dbReference type="PANTHER" id="PTHR11040:SF44">
    <property type="entry name" value="PROTEIN ZNTC-RELATED"/>
    <property type="match status" value="1"/>
</dbReference>
<feature type="transmembrane region" description="Helical" evidence="6">
    <location>
        <begin position="96"/>
        <end position="115"/>
    </location>
</feature>
<keyword evidence="3 6" id="KW-1133">Transmembrane helix</keyword>
<feature type="region of interest" description="Disordered" evidence="5">
    <location>
        <begin position="254"/>
        <end position="279"/>
    </location>
</feature>
<dbReference type="GO" id="GO:0005385">
    <property type="term" value="F:zinc ion transmembrane transporter activity"/>
    <property type="evidence" value="ECO:0007669"/>
    <property type="project" value="TreeGrafter"/>
</dbReference>
<name>A0A9P3PWP9_LYOSH</name>
<comment type="subcellular location">
    <subcellularLocation>
        <location evidence="1">Membrane</location>
        <topology evidence="1">Multi-pass membrane protein</topology>
    </subcellularLocation>
</comment>
<reference evidence="7" key="1">
    <citation type="submission" date="2022-07" db="EMBL/GenBank/DDBJ databases">
        <title>The genome of Lyophyllum shimeji provides insight into the initial evolution of ectomycorrhizal fungal genome.</title>
        <authorList>
            <person name="Kobayashi Y."/>
            <person name="Shibata T."/>
            <person name="Hirakawa H."/>
            <person name="Shigenobu S."/>
            <person name="Nishiyama T."/>
            <person name="Yamada A."/>
            <person name="Hasebe M."/>
            <person name="Kawaguchi M."/>
        </authorList>
    </citation>
    <scope>NUCLEOTIDE SEQUENCE</scope>
    <source>
        <strain evidence="7">AT787</strain>
    </source>
</reference>
<organism evidence="7 8">
    <name type="scientific">Lyophyllum shimeji</name>
    <name type="common">Hon-shimeji</name>
    <name type="synonym">Tricholoma shimeji</name>
    <dbReference type="NCBI Taxonomy" id="47721"/>
    <lineage>
        <taxon>Eukaryota</taxon>
        <taxon>Fungi</taxon>
        <taxon>Dikarya</taxon>
        <taxon>Basidiomycota</taxon>
        <taxon>Agaricomycotina</taxon>
        <taxon>Agaricomycetes</taxon>
        <taxon>Agaricomycetidae</taxon>
        <taxon>Agaricales</taxon>
        <taxon>Tricholomatineae</taxon>
        <taxon>Lyophyllaceae</taxon>
        <taxon>Lyophyllum</taxon>
    </lineage>
</organism>
<feature type="transmembrane region" description="Helical" evidence="6">
    <location>
        <begin position="414"/>
        <end position="438"/>
    </location>
</feature>
<evidence type="ECO:0000256" key="4">
    <source>
        <dbReference type="ARBA" id="ARBA00023136"/>
    </source>
</evidence>
<dbReference type="EMBL" id="BRPK01000012">
    <property type="protein sequence ID" value="GLB42662.1"/>
    <property type="molecule type" value="Genomic_DNA"/>
</dbReference>
<feature type="transmembrane region" description="Helical" evidence="6">
    <location>
        <begin position="459"/>
        <end position="478"/>
    </location>
</feature>
<keyword evidence="4 6" id="KW-0472">Membrane</keyword>
<evidence type="ECO:0000256" key="2">
    <source>
        <dbReference type="ARBA" id="ARBA00022692"/>
    </source>
</evidence>
<keyword evidence="2 6" id="KW-0812">Transmembrane</keyword>
<dbReference type="InterPro" id="IPR003689">
    <property type="entry name" value="ZIP"/>
</dbReference>
<dbReference type="Pfam" id="PF02535">
    <property type="entry name" value="Zip"/>
    <property type="match status" value="2"/>
</dbReference>
<dbReference type="AlphaFoldDB" id="A0A9P3PWP9"/>
<evidence type="ECO:0000256" key="6">
    <source>
        <dbReference type="SAM" id="Phobius"/>
    </source>
</evidence>
<feature type="transmembrane region" description="Helical" evidence="6">
    <location>
        <begin position="53"/>
        <end position="76"/>
    </location>
</feature>
<evidence type="ECO:0000256" key="1">
    <source>
        <dbReference type="ARBA" id="ARBA00004141"/>
    </source>
</evidence>
<feature type="region of interest" description="Disordered" evidence="5">
    <location>
        <begin position="342"/>
        <end position="410"/>
    </location>
</feature>
<dbReference type="PANTHER" id="PTHR11040">
    <property type="entry name" value="ZINC/IRON TRANSPORTER"/>
    <property type="match status" value="1"/>
</dbReference>
<dbReference type="GO" id="GO:0005886">
    <property type="term" value="C:plasma membrane"/>
    <property type="evidence" value="ECO:0007669"/>
    <property type="project" value="TreeGrafter"/>
</dbReference>
<feature type="region of interest" description="Disordered" evidence="5">
    <location>
        <begin position="130"/>
        <end position="163"/>
    </location>
</feature>
<feature type="transmembrane region" description="Helical" evidence="6">
    <location>
        <begin position="22"/>
        <end position="41"/>
    </location>
</feature>
<feature type="compositionally biased region" description="Basic and acidic residues" evidence="5">
    <location>
        <begin position="490"/>
        <end position="519"/>
    </location>
</feature>
<feature type="compositionally biased region" description="Low complexity" evidence="5">
    <location>
        <begin position="347"/>
        <end position="392"/>
    </location>
</feature>
<keyword evidence="8" id="KW-1185">Reference proteome</keyword>
<evidence type="ECO:0000313" key="7">
    <source>
        <dbReference type="EMBL" id="GLB42662.1"/>
    </source>
</evidence>
<comment type="caution">
    <text evidence="7">The sequence shown here is derived from an EMBL/GenBank/DDBJ whole genome shotgun (WGS) entry which is preliminary data.</text>
</comment>
<dbReference type="Proteomes" id="UP001063166">
    <property type="component" value="Unassembled WGS sequence"/>
</dbReference>
<evidence type="ECO:0000256" key="3">
    <source>
        <dbReference type="ARBA" id="ARBA00022989"/>
    </source>
</evidence>
<feature type="region of interest" description="Disordered" evidence="5">
    <location>
        <begin position="488"/>
        <end position="519"/>
    </location>
</feature>
<dbReference type="OrthoDB" id="448280at2759"/>
<evidence type="ECO:0000256" key="5">
    <source>
        <dbReference type="SAM" id="MobiDB-lite"/>
    </source>
</evidence>
<accession>A0A9P3PWP9</accession>
<feature type="compositionally biased region" description="Basic residues" evidence="5">
    <location>
        <begin position="395"/>
        <end position="406"/>
    </location>
</feature>
<proteinExistence type="predicted"/>
<feature type="transmembrane region" description="Helical" evidence="6">
    <location>
        <begin position="286"/>
        <end position="309"/>
    </location>
</feature>
<feature type="compositionally biased region" description="Acidic residues" evidence="5">
    <location>
        <begin position="256"/>
        <end position="273"/>
    </location>
</feature>
<feature type="compositionally biased region" description="Pro residues" evidence="5">
    <location>
        <begin position="139"/>
        <end position="154"/>
    </location>
</feature>
<sequence>MPALTARGLALLSEANASPDKIGTMVGIFCISLFAVSFPGVSKQIPFLRIPQLLFFTGKHFGTGAILATAFCHLLPDAFDALKDKEVDRRYDDIGRWVGAIILASLLLIFLVEFISTSYVDHLQANSSVAPSRATSPAPSRPKTPPRDIIPPAPRASLPDNNTDPLARLQCPSCLRHVNHCSSPTCAFAASESTPLLKAPKRAKSFSNFDPHRDEALLPLILFNSPRLSRPHAGLIWGREIPCLCQLERARAQGGGEEDNSEYGEGDADGPEEEQVKPKIGRRRQIVGILVLQLGIMIHSLVIGLTLAVTSGGDFRSLVTAIIFHQLFEGLSLGIRIAALPPPHHPPTSSQSTPAPSRSRSRSPTPIPQTPRSTSSHSSSSSSSRSHQSQSESQHHRRHPHHRHHGPPSWSERWLAPTLAMLFAVTTPAGMVLGVLLFTPHKAVSSPRESARMHLTQGLMSAISAGMLVYASTVEMLAGDFVFGDVTGGEDAHGHGHGQGHHDPGHGEEHEHEQGEERRLGPNGMKALAVASLLAGATAMTLVGVGE</sequence>
<evidence type="ECO:0000313" key="8">
    <source>
        <dbReference type="Proteomes" id="UP001063166"/>
    </source>
</evidence>